<dbReference type="EMBL" id="JALLKP010000003">
    <property type="protein sequence ID" value="KAK2195840.1"/>
    <property type="molecule type" value="Genomic_DNA"/>
</dbReference>
<evidence type="ECO:0000313" key="5">
    <source>
        <dbReference type="EMBL" id="KAK2195840.1"/>
    </source>
</evidence>
<keyword evidence="3" id="KW-1133">Transmembrane helix</keyword>
<keyword evidence="3" id="KW-0472">Membrane</keyword>
<evidence type="ECO:0000256" key="3">
    <source>
        <dbReference type="SAM" id="Phobius"/>
    </source>
</evidence>
<evidence type="ECO:0000313" key="6">
    <source>
        <dbReference type="Proteomes" id="UP001214638"/>
    </source>
</evidence>
<protein>
    <submittedName>
        <fullName evidence="4">Uncharacterized protein</fullName>
    </submittedName>
</protein>
<keyword evidence="6" id="KW-1185">Reference proteome</keyword>
<feature type="transmembrane region" description="Helical" evidence="3">
    <location>
        <begin position="184"/>
        <end position="203"/>
    </location>
</feature>
<dbReference type="Proteomes" id="UP001214638">
    <property type="component" value="Unassembled WGS sequence"/>
</dbReference>
<dbReference type="AlphaFoldDB" id="A0AAD9PHH0"/>
<feature type="region of interest" description="Disordered" evidence="2">
    <location>
        <begin position="456"/>
        <end position="487"/>
    </location>
</feature>
<feature type="coiled-coil region" evidence="1">
    <location>
        <begin position="83"/>
        <end position="110"/>
    </location>
</feature>
<dbReference type="KEGG" id="bdw:94336734"/>
<proteinExistence type="predicted"/>
<feature type="transmembrane region" description="Helical" evidence="3">
    <location>
        <begin position="129"/>
        <end position="149"/>
    </location>
</feature>
<evidence type="ECO:0000256" key="2">
    <source>
        <dbReference type="SAM" id="MobiDB-lite"/>
    </source>
</evidence>
<evidence type="ECO:0000313" key="4">
    <source>
        <dbReference type="EMBL" id="KAK2194760.1"/>
    </source>
</evidence>
<gene>
    <name evidence="5" type="ORF">BdWA1_002436</name>
    <name evidence="4" type="ORF">BdWA1_003772</name>
</gene>
<keyword evidence="3" id="KW-0812">Transmembrane</keyword>
<feature type="compositionally biased region" description="Low complexity" evidence="2">
    <location>
        <begin position="471"/>
        <end position="487"/>
    </location>
</feature>
<accession>A0AAD9PHH0</accession>
<comment type="caution">
    <text evidence="4">The sequence shown here is derived from an EMBL/GenBank/DDBJ whole genome shotgun (WGS) entry which is preliminary data.</text>
</comment>
<dbReference type="RefSeq" id="XP_067802683.1">
    <property type="nucleotide sequence ID" value="XM_067947461.1"/>
</dbReference>
<name>A0AAD9PHH0_9APIC</name>
<feature type="transmembrane region" description="Helical" evidence="3">
    <location>
        <begin position="388"/>
        <end position="414"/>
    </location>
</feature>
<organism evidence="4 6">
    <name type="scientific">Babesia duncani</name>
    <dbReference type="NCBI Taxonomy" id="323732"/>
    <lineage>
        <taxon>Eukaryota</taxon>
        <taxon>Sar</taxon>
        <taxon>Alveolata</taxon>
        <taxon>Apicomplexa</taxon>
        <taxon>Aconoidasida</taxon>
        <taxon>Piroplasmida</taxon>
        <taxon>Babesiidae</taxon>
        <taxon>Babesia</taxon>
    </lineage>
</organism>
<sequence length="515" mass="60430">MSAYNSVISSHRNFLSFRQCFYTLVALLSIEINCYNTLSKEIGVNPKIIDIEVPPPVNIVEVELEDEQKKKKQTVQIETPKYNTENEEKIRELSKQLKVLQKELDMIHQGNFGALFSEYGISHDLLKHITFAAVAGLFCSIYHTPVYLLRYHFPGYSKVESWFSTIIAKLWLYWGRFKQPIYKYIKFLIVKIFAIVLRLMEFFKYTHVSLYKKNAEVVEVLGEFFKKHQADMVPKIIFSNGYLNWIMYWLNRTNIFRKFQEFKIAFKQFNVTIYKNHGPLYLLCLKGYRGAMYFYSKISLVALVAICWAMHCVVGGLCENEYNLVIERVSEIFKATNSNLSNYRISTYFNYVLDFMKFWLDVVIKYAVKTKLPFASHIPHDFNHACVFMLFIFATMVAQLLIINGLMRFVWFFLRYMTRRKQARRQNTVSSFYQGSFIKYAMDTIWKRPNGAKERSNSVASDAADGKHWGCQSQPSSSSSSRTTSCRGDYQEYNNRLYSDGARKINHHKSHVKSN</sequence>
<feature type="transmembrane region" description="Helical" evidence="3">
    <location>
        <begin position="298"/>
        <end position="318"/>
    </location>
</feature>
<evidence type="ECO:0000256" key="1">
    <source>
        <dbReference type="SAM" id="Coils"/>
    </source>
</evidence>
<dbReference type="EMBL" id="JALLKP010000049">
    <property type="protein sequence ID" value="KAK2194760.1"/>
    <property type="molecule type" value="Genomic_DNA"/>
</dbReference>
<dbReference type="GeneID" id="94336734"/>
<keyword evidence="1" id="KW-0175">Coiled coil</keyword>
<reference evidence="4" key="1">
    <citation type="journal article" date="2023" name="Nat. Microbiol.">
        <title>Babesia duncani multi-omics identifies virulence factors and drug targets.</title>
        <authorList>
            <person name="Singh P."/>
            <person name="Lonardi S."/>
            <person name="Liang Q."/>
            <person name="Vydyam P."/>
            <person name="Khabirova E."/>
            <person name="Fang T."/>
            <person name="Gihaz S."/>
            <person name="Thekkiniath J."/>
            <person name="Munshi M."/>
            <person name="Abel S."/>
            <person name="Ciampossin L."/>
            <person name="Batugedara G."/>
            <person name="Gupta M."/>
            <person name="Lu X.M."/>
            <person name="Lenz T."/>
            <person name="Chakravarty S."/>
            <person name="Cornillot E."/>
            <person name="Hu Y."/>
            <person name="Ma W."/>
            <person name="Gonzalez L.M."/>
            <person name="Sanchez S."/>
            <person name="Estrada K."/>
            <person name="Sanchez-Flores A."/>
            <person name="Montero E."/>
            <person name="Harb O.S."/>
            <person name="Le Roch K.G."/>
            <person name="Mamoun C.B."/>
        </authorList>
    </citation>
    <scope>NUCLEOTIDE SEQUENCE</scope>
    <source>
        <strain evidence="4">WA1</strain>
    </source>
</reference>